<sequence>MMKRPGIRWEGVSGHAGLFSNTSDMAVLMQVMLNGGGYGKVKLFYKQTIKGFTESSAEDATFGLGWRVNGNASMTPTFGVLASKETHGHTGWKGTLTAIDPVSHMAIFILGNRPHSPIVGPENQSKCVYQCTITRSEIRLDC</sequence>
<evidence type="ECO:0000256" key="1">
    <source>
        <dbReference type="ARBA" id="ARBA00022801"/>
    </source>
</evidence>
<dbReference type="Pfam" id="PF00144">
    <property type="entry name" value="Beta-lactamase"/>
    <property type="match status" value="1"/>
</dbReference>
<evidence type="ECO:0000259" key="2">
    <source>
        <dbReference type="Pfam" id="PF00144"/>
    </source>
</evidence>
<keyword evidence="1" id="KW-0378">Hydrolase</keyword>
<dbReference type="InterPro" id="IPR001466">
    <property type="entry name" value="Beta-lactam-related"/>
</dbReference>
<name>A0A4U9HVL0_9ENTR</name>
<organism evidence="3 4">
    <name type="scientific">Leclercia adecarboxylata</name>
    <dbReference type="NCBI Taxonomy" id="83655"/>
    <lineage>
        <taxon>Bacteria</taxon>
        <taxon>Pseudomonadati</taxon>
        <taxon>Pseudomonadota</taxon>
        <taxon>Gammaproteobacteria</taxon>
        <taxon>Enterobacterales</taxon>
        <taxon>Enterobacteriaceae</taxon>
        <taxon>Leclercia</taxon>
    </lineage>
</organism>
<dbReference type="InterPro" id="IPR050789">
    <property type="entry name" value="Diverse_Enzym_Activities"/>
</dbReference>
<feature type="domain" description="Beta-lactamase-related" evidence="2">
    <location>
        <begin position="9"/>
        <end position="116"/>
    </location>
</feature>
<dbReference type="PANTHER" id="PTHR43283:SF11">
    <property type="entry name" value="BETA-LACTAMASE-RELATED DOMAIN-CONTAINING PROTEIN"/>
    <property type="match status" value="1"/>
</dbReference>
<evidence type="ECO:0000313" key="3">
    <source>
        <dbReference type="EMBL" id="VTP68668.1"/>
    </source>
</evidence>
<dbReference type="PANTHER" id="PTHR43283">
    <property type="entry name" value="BETA-LACTAMASE-RELATED"/>
    <property type="match status" value="1"/>
</dbReference>
<reference evidence="3 4" key="1">
    <citation type="submission" date="2019-05" db="EMBL/GenBank/DDBJ databases">
        <authorList>
            <consortium name="Pathogen Informatics"/>
        </authorList>
    </citation>
    <scope>NUCLEOTIDE SEQUENCE [LARGE SCALE GENOMIC DNA]</scope>
    <source>
        <strain evidence="3 4">NCTC13032</strain>
    </source>
</reference>
<dbReference type="GO" id="GO:0016787">
    <property type="term" value="F:hydrolase activity"/>
    <property type="evidence" value="ECO:0007669"/>
    <property type="project" value="UniProtKB-KW"/>
</dbReference>
<dbReference type="SUPFAM" id="SSF56601">
    <property type="entry name" value="beta-lactamase/transpeptidase-like"/>
    <property type="match status" value="1"/>
</dbReference>
<dbReference type="Gene3D" id="3.40.710.10">
    <property type="entry name" value="DD-peptidase/beta-lactamase superfamily"/>
    <property type="match status" value="1"/>
</dbReference>
<dbReference type="EMBL" id="LR590464">
    <property type="protein sequence ID" value="VTP68668.1"/>
    <property type="molecule type" value="Genomic_DNA"/>
</dbReference>
<evidence type="ECO:0000313" key="4">
    <source>
        <dbReference type="Proteomes" id="UP000310719"/>
    </source>
</evidence>
<accession>A0A4U9HVL0</accession>
<gene>
    <name evidence="3" type="ORF">NCTC13032_03670</name>
</gene>
<dbReference type="Proteomes" id="UP000310719">
    <property type="component" value="Chromosome"/>
</dbReference>
<dbReference type="AlphaFoldDB" id="A0A4U9HVL0"/>
<protein>
    <submittedName>
        <fullName evidence="3">Putative periplasmic esterase</fullName>
    </submittedName>
</protein>
<dbReference type="InterPro" id="IPR012338">
    <property type="entry name" value="Beta-lactam/transpept-like"/>
</dbReference>
<proteinExistence type="predicted"/>